<comment type="similarity">
    <text evidence="1">Belongs to the ComF/GntX family.</text>
</comment>
<dbReference type="EMBL" id="JAQKAB010000001">
    <property type="protein sequence ID" value="MDA7025514.1"/>
    <property type="molecule type" value="Genomic_DNA"/>
</dbReference>
<name>A0ABT4X1D3_9BACI</name>
<dbReference type="Proteomes" id="UP001211894">
    <property type="component" value="Unassembled WGS sequence"/>
</dbReference>
<comment type="caution">
    <text evidence="2">The sequence shown here is derived from an EMBL/GenBank/DDBJ whole genome shotgun (WGS) entry which is preliminary data.</text>
</comment>
<dbReference type="InterPro" id="IPR051910">
    <property type="entry name" value="ComF/GntX_DNA_util-trans"/>
</dbReference>
<accession>A0ABT4X1D3</accession>
<dbReference type="Gene3D" id="3.40.50.2020">
    <property type="match status" value="1"/>
</dbReference>
<organism evidence="2 3">
    <name type="scientific">Bacillus changyiensis</name>
    <dbReference type="NCBI Taxonomy" id="3004103"/>
    <lineage>
        <taxon>Bacteria</taxon>
        <taxon>Bacillati</taxon>
        <taxon>Bacillota</taxon>
        <taxon>Bacilli</taxon>
        <taxon>Bacillales</taxon>
        <taxon>Bacillaceae</taxon>
        <taxon>Bacillus</taxon>
    </lineage>
</organism>
<dbReference type="RefSeq" id="WP_271339435.1">
    <property type="nucleotide sequence ID" value="NZ_JAQKAB010000001.1"/>
</dbReference>
<evidence type="ECO:0000313" key="3">
    <source>
        <dbReference type="Proteomes" id="UP001211894"/>
    </source>
</evidence>
<keyword evidence="3" id="KW-1185">Reference proteome</keyword>
<dbReference type="PANTHER" id="PTHR47505">
    <property type="entry name" value="DNA UTILIZATION PROTEIN YHGH"/>
    <property type="match status" value="1"/>
</dbReference>
<dbReference type="CDD" id="cd06223">
    <property type="entry name" value="PRTases_typeI"/>
    <property type="match status" value="1"/>
</dbReference>
<dbReference type="InterPro" id="IPR000836">
    <property type="entry name" value="PRTase_dom"/>
</dbReference>
<dbReference type="SUPFAM" id="SSF53271">
    <property type="entry name" value="PRTase-like"/>
    <property type="match status" value="1"/>
</dbReference>
<evidence type="ECO:0000313" key="2">
    <source>
        <dbReference type="EMBL" id="MDA7025514.1"/>
    </source>
</evidence>
<dbReference type="InterPro" id="IPR029057">
    <property type="entry name" value="PRTase-like"/>
</dbReference>
<reference evidence="2 3" key="1">
    <citation type="submission" date="2023-01" db="EMBL/GenBank/DDBJ databases">
        <title>Bacillus changyiensis sp. nov., isolated from a coastal deposit.</title>
        <authorList>
            <person name="Xiao G."/>
            <person name="Lai Q."/>
            <person name="Hu Z."/>
            <person name="Shao Z."/>
        </authorList>
    </citation>
    <scope>NUCLEOTIDE SEQUENCE [LARGE SCALE GENOMIC DNA]</scope>
    <source>
        <strain evidence="2 3">CLL-7-23</strain>
    </source>
</reference>
<gene>
    <name evidence="2" type="ORF">PJ311_02680</name>
</gene>
<dbReference type="PANTHER" id="PTHR47505:SF1">
    <property type="entry name" value="DNA UTILIZATION PROTEIN YHGH"/>
    <property type="match status" value="1"/>
</dbReference>
<evidence type="ECO:0000256" key="1">
    <source>
        <dbReference type="ARBA" id="ARBA00008007"/>
    </source>
</evidence>
<protein>
    <submittedName>
        <fullName evidence="2">Double zinc ribbon domain-containing protein</fullName>
    </submittedName>
</protein>
<sequence length="229" mass="26394">MICLICKTPLSHSLTWHSLFCLQREERICKECAGGFLEITGTVCHKCGRPQTSEELCDDCLKWEANPKTRALLQQNRSVFQYNSFMKEVLARFKFRGDAELVYAFEPSFINTFQRYYRQLHLTLVPIPLSEERKKERGFNQAERLAALLKKPVIHPLTRIESEKQSKKSRAERLKRTAIFQTEKGSVKGLNIMLIDDLYTTGSTLHHAAKCLTLCGEANLVFSYTLIRS</sequence>
<proteinExistence type="inferred from homology"/>